<dbReference type="STRING" id="999894.TDIS_0018"/>
<dbReference type="PANTHER" id="PTHR12128:SF66">
    <property type="entry name" value="4-HYDROXY-2-OXOGLUTARATE ALDOLASE, MITOCHONDRIAL"/>
    <property type="match status" value="1"/>
</dbReference>
<evidence type="ECO:0000256" key="13">
    <source>
        <dbReference type="PIRNR" id="PIRNR001365"/>
    </source>
</evidence>
<dbReference type="Gene3D" id="3.20.20.70">
    <property type="entry name" value="Aldolase class I"/>
    <property type="match status" value="1"/>
</dbReference>
<evidence type="ECO:0000256" key="6">
    <source>
        <dbReference type="ARBA" id="ARBA00022605"/>
    </source>
</evidence>
<evidence type="ECO:0000256" key="14">
    <source>
        <dbReference type="PIRSR" id="PIRSR001365-1"/>
    </source>
</evidence>
<feature type="site" description="Part of a proton relay during catalysis" evidence="12">
    <location>
        <position position="125"/>
    </location>
</feature>
<sequence length="310" mass="33948">MPCGTKRCKTTKTKGFDAQDIKGSLVAIITPFKDGKVDEDGFRALVKWHLKEKTHGLVVVGTTGESATLSKEEKARLFEIALEEAKGKVPVIAGTGTNNTEVSIELTKMAKEMGADAVLMVTPYYNKPTQEGLYRHYEAVAKAVKIPIILYNVPGRTSVSLAPETVARLSKIKNIIGIKEATGCMKQATEIFRLCGNRFRVFSGDDFTAFSLMALGGHGVISVAANVVPKEMAQLMEACLKGNWDKARKLHFKLYPLFKAMFIETNPVPAKTALWLMGKIESPEVRLPLAPMSEANVEKLKGVLAEYNLV</sequence>
<feature type="active site" description="Proton donor/acceptor" evidence="12 14">
    <location>
        <position position="151"/>
    </location>
</feature>
<dbReference type="PRINTS" id="PR00146">
    <property type="entry name" value="DHPICSNTHASE"/>
</dbReference>
<dbReference type="RefSeq" id="WP_084270862.1">
    <property type="nucleotide sequence ID" value="NZ_LWLG01000001.1"/>
</dbReference>
<dbReference type="OrthoDB" id="9782828at2"/>
<evidence type="ECO:0000256" key="1">
    <source>
        <dbReference type="ARBA" id="ARBA00003294"/>
    </source>
</evidence>
<dbReference type="CDD" id="cd00950">
    <property type="entry name" value="DHDPS"/>
    <property type="match status" value="1"/>
</dbReference>
<evidence type="ECO:0000256" key="10">
    <source>
        <dbReference type="ARBA" id="ARBA00023270"/>
    </source>
</evidence>
<dbReference type="PROSITE" id="PS00665">
    <property type="entry name" value="DHDPS_1"/>
    <property type="match status" value="1"/>
</dbReference>
<evidence type="ECO:0000256" key="15">
    <source>
        <dbReference type="PIRSR" id="PIRSR001365-2"/>
    </source>
</evidence>
<dbReference type="SUPFAM" id="SSF51569">
    <property type="entry name" value="Aldolase"/>
    <property type="match status" value="1"/>
</dbReference>
<dbReference type="EC" id="4.3.3.7" evidence="4 12"/>
<evidence type="ECO:0000256" key="5">
    <source>
        <dbReference type="ARBA" id="ARBA00022490"/>
    </source>
</evidence>
<dbReference type="InterPro" id="IPR005263">
    <property type="entry name" value="DapA"/>
</dbReference>
<comment type="caution">
    <text evidence="16">The sequence shown here is derived from an EMBL/GenBank/DDBJ whole genome shotgun (WGS) entry which is preliminary data.</text>
</comment>
<evidence type="ECO:0000256" key="4">
    <source>
        <dbReference type="ARBA" id="ARBA00012086"/>
    </source>
</evidence>
<dbReference type="NCBIfam" id="TIGR00674">
    <property type="entry name" value="dapA"/>
    <property type="match status" value="1"/>
</dbReference>
<evidence type="ECO:0000256" key="8">
    <source>
        <dbReference type="ARBA" id="ARBA00023154"/>
    </source>
</evidence>
<dbReference type="PANTHER" id="PTHR12128">
    <property type="entry name" value="DIHYDRODIPICOLINATE SYNTHASE"/>
    <property type="match status" value="1"/>
</dbReference>
<dbReference type="InterPro" id="IPR013785">
    <property type="entry name" value="Aldolase_TIM"/>
</dbReference>
<dbReference type="AlphaFoldDB" id="A0A179D5X3"/>
<dbReference type="HAMAP" id="MF_00418">
    <property type="entry name" value="DapA"/>
    <property type="match status" value="1"/>
</dbReference>
<evidence type="ECO:0000256" key="9">
    <source>
        <dbReference type="ARBA" id="ARBA00023239"/>
    </source>
</evidence>
<dbReference type="Proteomes" id="UP000078390">
    <property type="component" value="Unassembled WGS sequence"/>
</dbReference>
<feature type="site" description="Part of a proton relay during catalysis" evidence="12">
    <location>
        <position position="62"/>
    </location>
</feature>
<comment type="catalytic activity">
    <reaction evidence="11 12">
        <text>L-aspartate 4-semialdehyde + pyruvate = (2S,4S)-4-hydroxy-2,3,4,5-tetrahydrodipicolinate + H2O + H(+)</text>
        <dbReference type="Rhea" id="RHEA:34171"/>
        <dbReference type="ChEBI" id="CHEBI:15361"/>
        <dbReference type="ChEBI" id="CHEBI:15377"/>
        <dbReference type="ChEBI" id="CHEBI:15378"/>
        <dbReference type="ChEBI" id="CHEBI:67139"/>
        <dbReference type="ChEBI" id="CHEBI:537519"/>
        <dbReference type="EC" id="4.3.3.7"/>
    </reaction>
</comment>
<dbReference type="PATRIC" id="fig|999894.6.peg.18"/>
<gene>
    <name evidence="12" type="primary">dapA</name>
    <name evidence="16" type="ORF">TDIS_0018</name>
</gene>
<dbReference type="PIRSF" id="PIRSF001365">
    <property type="entry name" value="DHDPS"/>
    <property type="match status" value="1"/>
</dbReference>
<evidence type="ECO:0000256" key="11">
    <source>
        <dbReference type="ARBA" id="ARBA00047836"/>
    </source>
</evidence>
<feature type="binding site" evidence="12 15">
    <location>
        <position position="63"/>
    </location>
    <ligand>
        <name>pyruvate</name>
        <dbReference type="ChEBI" id="CHEBI:15361"/>
    </ligand>
</feature>
<keyword evidence="7 12" id="KW-0220">Diaminopimelate biosynthesis</keyword>
<dbReference type="EMBL" id="LWLG01000001">
    <property type="protein sequence ID" value="OAQ21500.1"/>
    <property type="molecule type" value="Genomic_DNA"/>
</dbReference>
<dbReference type="Pfam" id="PF00701">
    <property type="entry name" value="DHDPS"/>
    <property type="match status" value="1"/>
</dbReference>
<keyword evidence="10 12" id="KW-0704">Schiff base</keyword>
<keyword evidence="6 12" id="KW-0028">Amino-acid biosynthesis</keyword>
<dbReference type="GO" id="GO:0005829">
    <property type="term" value="C:cytosol"/>
    <property type="evidence" value="ECO:0007669"/>
    <property type="project" value="TreeGrafter"/>
</dbReference>
<protein>
    <recommendedName>
        <fullName evidence="4 12">4-hydroxy-tetrahydrodipicolinate synthase</fullName>
        <shortName evidence="12">HTPA synthase</shortName>
        <ecNumber evidence="4 12">4.3.3.7</ecNumber>
    </recommendedName>
</protein>
<evidence type="ECO:0000256" key="3">
    <source>
        <dbReference type="ARBA" id="ARBA00007592"/>
    </source>
</evidence>
<dbReference type="InterPro" id="IPR002220">
    <property type="entry name" value="DapA-like"/>
</dbReference>
<evidence type="ECO:0000313" key="16">
    <source>
        <dbReference type="EMBL" id="OAQ21500.1"/>
    </source>
</evidence>
<dbReference type="GO" id="GO:0019877">
    <property type="term" value="P:diaminopimelate biosynthetic process"/>
    <property type="evidence" value="ECO:0007669"/>
    <property type="project" value="UniProtKB-UniRule"/>
</dbReference>
<evidence type="ECO:0000313" key="17">
    <source>
        <dbReference type="Proteomes" id="UP000078390"/>
    </source>
</evidence>
<keyword evidence="17" id="KW-1185">Reference proteome</keyword>
<reference evidence="16 17" key="1">
    <citation type="submission" date="2016-04" db="EMBL/GenBank/DDBJ databases">
        <title>Genome analysis of Thermosulfurimonas dismutans, the first thermophilic sulfur-disproportionating bacterium of the phylum Thermodesulfobacteria.</title>
        <authorList>
            <person name="Mardanov A.V."/>
            <person name="Beletsky A.V."/>
            <person name="Kadnikov V.V."/>
            <person name="Slobodkin A.I."/>
            <person name="Ravin N.V."/>
        </authorList>
    </citation>
    <scope>NUCLEOTIDE SEQUENCE [LARGE SCALE GENOMIC DNA]</scope>
    <source>
        <strain evidence="16 17">S95</strain>
    </source>
</reference>
<feature type="binding site" evidence="12 15">
    <location>
        <position position="221"/>
    </location>
    <ligand>
        <name>pyruvate</name>
        <dbReference type="ChEBI" id="CHEBI:15361"/>
    </ligand>
</feature>
<dbReference type="UniPathway" id="UPA00034">
    <property type="reaction ID" value="UER00017"/>
</dbReference>
<keyword evidence="5 12" id="KW-0963">Cytoplasm</keyword>
<dbReference type="SMART" id="SM01130">
    <property type="entry name" value="DHDPS"/>
    <property type="match status" value="1"/>
</dbReference>
<proteinExistence type="inferred from homology"/>
<comment type="caution">
    <text evidence="12">Was originally thought to be a dihydrodipicolinate synthase (DHDPS), catalyzing the condensation of (S)-aspartate-beta-semialdehyde [(S)-ASA] and pyruvate to dihydrodipicolinate (DHDP). However, it was shown in E.coli that the product of the enzymatic reaction is not dihydrodipicolinate but in fact (4S)-4-hydroxy-2,3,4,5-tetrahydro-(2S)-dipicolinic acid (HTPA), and that the consecutive dehydration reaction leading to DHDP is not spontaneous but catalyzed by DapB.</text>
</comment>
<dbReference type="GO" id="GO:0008840">
    <property type="term" value="F:4-hydroxy-tetrahydrodipicolinate synthase activity"/>
    <property type="evidence" value="ECO:0007669"/>
    <property type="project" value="UniProtKB-UniRule"/>
</dbReference>
<evidence type="ECO:0000256" key="12">
    <source>
        <dbReference type="HAMAP-Rule" id="MF_00418"/>
    </source>
</evidence>
<evidence type="ECO:0000256" key="2">
    <source>
        <dbReference type="ARBA" id="ARBA00005120"/>
    </source>
</evidence>
<comment type="subcellular location">
    <subcellularLocation>
        <location evidence="12">Cytoplasm</location>
    </subcellularLocation>
</comment>
<organism evidence="16 17">
    <name type="scientific">Thermosulfurimonas dismutans</name>
    <dbReference type="NCBI Taxonomy" id="999894"/>
    <lineage>
        <taxon>Bacteria</taxon>
        <taxon>Pseudomonadati</taxon>
        <taxon>Thermodesulfobacteriota</taxon>
        <taxon>Thermodesulfobacteria</taxon>
        <taxon>Thermodesulfobacteriales</taxon>
        <taxon>Thermodesulfobacteriaceae</taxon>
        <taxon>Thermosulfurimonas</taxon>
    </lineage>
</organism>
<dbReference type="GO" id="GO:0009089">
    <property type="term" value="P:lysine biosynthetic process via diaminopimelate"/>
    <property type="evidence" value="ECO:0007669"/>
    <property type="project" value="UniProtKB-UniRule"/>
</dbReference>
<comment type="pathway">
    <text evidence="2 12">Amino-acid biosynthesis; L-lysine biosynthesis via DAP pathway; (S)-tetrahydrodipicolinate from L-aspartate: step 3/4.</text>
</comment>
<evidence type="ECO:0000256" key="7">
    <source>
        <dbReference type="ARBA" id="ARBA00022915"/>
    </source>
</evidence>
<dbReference type="PROSITE" id="PS00666">
    <property type="entry name" value="DHDPS_2"/>
    <property type="match status" value="1"/>
</dbReference>
<comment type="subunit">
    <text evidence="12">Homotetramer; dimer of dimers.</text>
</comment>
<keyword evidence="9 12" id="KW-0456">Lyase</keyword>
<name>A0A179D5X3_9BACT</name>
<keyword evidence="8 12" id="KW-0457">Lysine biosynthesis</keyword>
<accession>A0A179D5X3</accession>
<feature type="active site" description="Schiff-base intermediate with substrate" evidence="12 14">
    <location>
        <position position="179"/>
    </location>
</feature>
<dbReference type="InterPro" id="IPR020625">
    <property type="entry name" value="Schiff_base-form_aldolases_AS"/>
</dbReference>
<comment type="similarity">
    <text evidence="3 12 13">Belongs to the DapA family.</text>
</comment>
<dbReference type="InterPro" id="IPR020624">
    <property type="entry name" value="Schiff_base-form_aldolases_CS"/>
</dbReference>
<comment type="function">
    <text evidence="1 12">Catalyzes the condensation of (S)-aspartate-beta-semialdehyde [(S)-ASA] and pyruvate to 4-hydroxy-tetrahydrodipicolinate (HTPA).</text>
</comment>